<evidence type="ECO:0000259" key="2">
    <source>
        <dbReference type="SMART" id="SM00343"/>
    </source>
</evidence>
<sequence>MLVDTQHRLIARPEGISGISPKKWCSVCGKVGKNPNFIPCDSVNCPNVCHAACSLDGNNFICSNVATLRNSAGISDPIEFVSTKTLPLPSNLDLPDDSTGINLEKEDLLSKSKEELIDEIQLMRKDYQSTIALGRNLKRFSESLAGTRDSIVQALEFIDSLTATVNNIQEPARRSIACSAIPERIDAECEQTPQTVSGGNPLLYSNKDKTLKSINAKRASAVKITHNPQATKQSSGLEEIQKVPPTKQNPAKSKSSFCSSCRRRGHTSDNCRSKLNCDFCHKTGHTRADCRTRIAEEKQRSFFSTLLSEQANQTASLLQSFHSKLVQSVVPPTQIPHYGAGYYRGVQGPFIPAHSYQYSQYAGLPTNLNPSLG</sequence>
<feature type="domain" description="CCHC-type" evidence="2">
    <location>
        <begin position="257"/>
        <end position="273"/>
    </location>
</feature>
<dbReference type="InterPro" id="IPR036875">
    <property type="entry name" value="Znf_CCHC_sf"/>
</dbReference>
<name>A0A423TWN3_PENVA</name>
<organism evidence="3 4">
    <name type="scientific">Penaeus vannamei</name>
    <name type="common">Whiteleg shrimp</name>
    <name type="synonym">Litopenaeus vannamei</name>
    <dbReference type="NCBI Taxonomy" id="6689"/>
    <lineage>
        <taxon>Eukaryota</taxon>
        <taxon>Metazoa</taxon>
        <taxon>Ecdysozoa</taxon>
        <taxon>Arthropoda</taxon>
        <taxon>Crustacea</taxon>
        <taxon>Multicrustacea</taxon>
        <taxon>Malacostraca</taxon>
        <taxon>Eumalacostraca</taxon>
        <taxon>Eucarida</taxon>
        <taxon>Decapoda</taxon>
        <taxon>Dendrobranchiata</taxon>
        <taxon>Penaeoidea</taxon>
        <taxon>Penaeidae</taxon>
        <taxon>Penaeus</taxon>
    </lineage>
</organism>
<dbReference type="EMBL" id="QCYY01001055">
    <property type="protein sequence ID" value="ROT80869.1"/>
    <property type="molecule type" value="Genomic_DNA"/>
</dbReference>
<comment type="caution">
    <text evidence="3">The sequence shown here is derived from an EMBL/GenBank/DDBJ whole genome shotgun (WGS) entry which is preliminary data.</text>
</comment>
<reference evidence="3 4" key="2">
    <citation type="submission" date="2019-01" db="EMBL/GenBank/DDBJ databases">
        <title>The decoding of complex shrimp genome reveals the adaptation for benthos swimmer, frequently molting mechanism and breeding impact on genome.</title>
        <authorList>
            <person name="Sun Y."/>
            <person name="Gao Y."/>
            <person name="Yu Y."/>
        </authorList>
    </citation>
    <scope>NUCLEOTIDE SEQUENCE [LARGE SCALE GENOMIC DNA]</scope>
    <source>
        <tissue evidence="3">Muscle</tissue>
    </source>
</reference>
<dbReference type="AlphaFoldDB" id="A0A423TWN3"/>
<dbReference type="SMART" id="SM00343">
    <property type="entry name" value="ZnF_C2HC"/>
    <property type="match status" value="2"/>
</dbReference>
<dbReference type="Proteomes" id="UP000283509">
    <property type="component" value="Unassembled WGS sequence"/>
</dbReference>
<dbReference type="SUPFAM" id="SSF57756">
    <property type="entry name" value="Retrovirus zinc finger-like domains"/>
    <property type="match status" value="1"/>
</dbReference>
<dbReference type="Pfam" id="PF16588">
    <property type="entry name" value="zf-C2H2_10"/>
    <property type="match status" value="1"/>
</dbReference>
<evidence type="ECO:0000313" key="4">
    <source>
        <dbReference type="Proteomes" id="UP000283509"/>
    </source>
</evidence>
<feature type="domain" description="CCHC-type" evidence="2">
    <location>
        <begin position="276"/>
        <end position="292"/>
    </location>
</feature>
<dbReference type="Gene3D" id="4.10.60.10">
    <property type="entry name" value="Zinc finger, CCHC-type"/>
    <property type="match status" value="1"/>
</dbReference>
<proteinExistence type="predicted"/>
<dbReference type="GO" id="GO:0003676">
    <property type="term" value="F:nucleic acid binding"/>
    <property type="evidence" value="ECO:0007669"/>
    <property type="project" value="InterPro"/>
</dbReference>
<accession>A0A423TWN3</accession>
<evidence type="ECO:0000256" key="1">
    <source>
        <dbReference type="SAM" id="MobiDB-lite"/>
    </source>
</evidence>
<gene>
    <name evidence="3" type="ORF">C7M84_000383</name>
</gene>
<evidence type="ECO:0000313" key="3">
    <source>
        <dbReference type="EMBL" id="ROT80869.1"/>
    </source>
</evidence>
<protein>
    <recommendedName>
        <fullName evidence="2">CCHC-type domain-containing protein</fullName>
    </recommendedName>
</protein>
<keyword evidence="4" id="KW-1185">Reference proteome</keyword>
<dbReference type="InterPro" id="IPR001878">
    <property type="entry name" value="Znf_CCHC"/>
</dbReference>
<dbReference type="GO" id="GO:0008270">
    <property type="term" value="F:zinc ion binding"/>
    <property type="evidence" value="ECO:0007669"/>
    <property type="project" value="InterPro"/>
</dbReference>
<reference evidence="3 4" key="1">
    <citation type="submission" date="2018-04" db="EMBL/GenBank/DDBJ databases">
        <authorList>
            <person name="Zhang X."/>
            <person name="Yuan J."/>
            <person name="Li F."/>
            <person name="Xiang J."/>
        </authorList>
    </citation>
    <scope>NUCLEOTIDE SEQUENCE [LARGE SCALE GENOMIC DNA]</scope>
    <source>
        <tissue evidence="3">Muscle</tissue>
    </source>
</reference>
<feature type="region of interest" description="Disordered" evidence="1">
    <location>
        <begin position="228"/>
        <end position="269"/>
    </location>
</feature>